<proteinExistence type="predicted"/>
<dbReference type="NCBIfam" id="TIGR00756">
    <property type="entry name" value="PPR"/>
    <property type="match status" value="4"/>
</dbReference>
<reference evidence="4" key="1">
    <citation type="journal article" date="2023" name="Plant J.">
        <title>The genome of the king protea, Protea cynaroides.</title>
        <authorList>
            <person name="Chang J."/>
            <person name="Duong T.A."/>
            <person name="Schoeman C."/>
            <person name="Ma X."/>
            <person name="Roodt D."/>
            <person name="Barker N."/>
            <person name="Li Z."/>
            <person name="Van de Peer Y."/>
            <person name="Mizrachi E."/>
        </authorList>
    </citation>
    <scope>NUCLEOTIDE SEQUENCE</scope>
    <source>
        <tissue evidence="4">Young leaves</tissue>
    </source>
</reference>
<dbReference type="AlphaFoldDB" id="A0A9Q0QN98"/>
<feature type="repeat" description="PPR" evidence="2">
    <location>
        <begin position="99"/>
        <end position="133"/>
    </location>
</feature>
<dbReference type="FunFam" id="1.25.40.10:FF:000348">
    <property type="entry name" value="Pentatricopeptide repeat-containing protein chloroplastic"/>
    <property type="match status" value="1"/>
</dbReference>
<feature type="domain" description="DYW" evidence="3">
    <location>
        <begin position="449"/>
        <end position="531"/>
    </location>
</feature>
<gene>
    <name evidence="4" type="ORF">NE237_017754</name>
</gene>
<dbReference type="PANTHER" id="PTHR47926">
    <property type="entry name" value="PENTATRICOPEPTIDE REPEAT-CONTAINING PROTEIN"/>
    <property type="match status" value="1"/>
</dbReference>
<dbReference type="InterPro" id="IPR046960">
    <property type="entry name" value="PPR_At4g14850-like_plant"/>
</dbReference>
<evidence type="ECO:0000256" key="1">
    <source>
        <dbReference type="ARBA" id="ARBA00022737"/>
    </source>
</evidence>
<dbReference type="GO" id="GO:0009451">
    <property type="term" value="P:RNA modification"/>
    <property type="evidence" value="ECO:0007669"/>
    <property type="project" value="InterPro"/>
</dbReference>
<dbReference type="PANTHER" id="PTHR47926:SF344">
    <property type="entry name" value="OS07G0636900 PROTEIN"/>
    <property type="match status" value="1"/>
</dbReference>
<organism evidence="4 5">
    <name type="scientific">Protea cynaroides</name>
    <dbReference type="NCBI Taxonomy" id="273540"/>
    <lineage>
        <taxon>Eukaryota</taxon>
        <taxon>Viridiplantae</taxon>
        <taxon>Streptophyta</taxon>
        <taxon>Embryophyta</taxon>
        <taxon>Tracheophyta</taxon>
        <taxon>Spermatophyta</taxon>
        <taxon>Magnoliopsida</taxon>
        <taxon>Proteales</taxon>
        <taxon>Proteaceae</taxon>
        <taxon>Protea</taxon>
    </lineage>
</organism>
<dbReference type="Pfam" id="PF14432">
    <property type="entry name" value="DYW_deaminase"/>
    <property type="match status" value="1"/>
</dbReference>
<dbReference type="InterPro" id="IPR002885">
    <property type="entry name" value="PPR_rpt"/>
</dbReference>
<dbReference type="Pfam" id="PF20431">
    <property type="entry name" value="E_motif"/>
    <property type="match status" value="1"/>
</dbReference>
<dbReference type="InterPro" id="IPR032867">
    <property type="entry name" value="DYW_dom"/>
</dbReference>
<comment type="caution">
    <text evidence="4">The sequence shown here is derived from an EMBL/GenBank/DDBJ whole genome shotgun (WGS) entry which is preliminary data.</text>
</comment>
<dbReference type="FunFam" id="1.25.40.10:FF:000184">
    <property type="entry name" value="Pentatricopeptide repeat-containing protein, chloroplastic"/>
    <property type="match status" value="1"/>
</dbReference>
<dbReference type="GO" id="GO:0003723">
    <property type="term" value="F:RNA binding"/>
    <property type="evidence" value="ECO:0007669"/>
    <property type="project" value="InterPro"/>
</dbReference>
<keyword evidence="5" id="KW-1185">Reference proteome</keyword>
<protein>
    <recommendedName>
        <fullName evidence="3">DYW domain-containing protein</fullName>
    </recommendedName>
</protein>
<feature type="repeat" description="PPR" evidence="2">
    <location>
        <begin position="232"/>
        <end position="266"/>
    </location>
</feature>
<dbReference type="Pfam" id="PF01535">
    <property type="entry name" value="PPR"/>
    <property type="match status" value="4"/>
</dbReference>
<dbReference type="Proteomes" id="UP001141806">
    <property type="component" value="Unassembled WGS sequence"/>
</dbReference>
<evidence type="ECO:0000313" key="5">
    <source>
        <dbReference type="Proteomes" id="UP001141806"/>
    </source>
</evidence>
<accession>A0A9Q0QN98</accession>
<sequence length="564" mass="62392">MIRAYSKIPSSRESLHLFHRMLMLDAPMAAVPDNYTFTFVITSCSHQNLTVYGENIHGQVIKSGFESDLFVGNSLVNMYSVFGKIDECQKLFDEMLHRDVFTWTSLLGGYIKLGVMGTANELFSEMPERNDVSWAVMIAGYVSGGMYTSALGCFHDMLCDDNVKPNETVLVCVLSACAHLGALDQGKWIHAYIDRTQLWKSSNISTALIDMYAKCGKISCATQAFNAASNRDVLTWTSMITGLSIHGLGKDALQVFSKMVDEGLKPNNVTLVGVLNGCSHSGLVDDGWLIFHNMERLWGISPTIQHYGCLIDLLGRAGHLEQAFEVAKSMPMKPDDVIWRALLSACRVHGDAWLGERIMDYIARLKPISNSGGHVLLSNLYASLGQWENVAGVRKLMNERGKETSPGCSWIEVGGVVHEFRIDDQLHHQIVEIHCKLREILRRAAIEGGYVANVKEVSFDLIEEEKEQAVSLHSEKLAIAFGLMSTEAGSAIRIVKNLRTCEDCHSAIKAISRLYGREIIVSSSTILKHHREPPLKPSFMLDQAQAASSSLGSGLNVDENAIYT</sequence>
<dbReference type="OrthoDB" id="330671at2759"/>
<name>A0A9Q0QN98_9MAGN</name>
<keyword evidence="1" id="KW-0677">Repeat</keyword>
<evidence type="ECO:0000256" key="2">
    <source>
        <dbReference type="PROSITE-ProRule" id="PRU00708"/>
    </source>
</evidence>
<dbReference type="Gene3D" id="1.25.40.10">
    <property type="entry name" value="Tetratricopeptide repeat domain"/>
    <property type="match status" value="3"/>
</dbReference>
<dbReference type="GO" id="GO:0008270">
    <property type="term" value="F:zinc ion binding"/>
    <property type="evidence" value="ECO:0007669"/>
    <property type="project" value="InterPro"/>
</dbReference>
<dbReference type="InterPro" id="IPR046848">
    <property type="entry name" value="E_motif"/>
</dbReference>
<dbReference type="InterPro" id="IPR011990">
    <property type="entry name" value="TPR-like_helical_dom_sf"/>
</dbReference>
<dbReference type="EMBL" id="JAMYWD010000007">
    <property type="protein sequence ID" value="KAJ4965905.1"/>
    <property type="molecule type" value="Genomic_DNA"/>
</dbReference>
<dbReference type="Pfam" id="PF13041">
    <property type="entry name" value="PPR_2"/>
    <property type="match status" value="1"/>
</dbReference>
<evidence type="ECO:0000259" key="3">
    <source>
        <dbReference type="Pfam" id="PF14432"/>
    </source>
</evidence>
<evidence type="ECO:0000313" key="4">
    <source>
        <dbReference type="EMBL" id="KAJ4965905.1"/>
    </source>
</evidence>
<dbReference type="PROSITE" id="PS51375">
    <property type="entry name" value="PPR"/>
    <property type="match status" value="2"/>
</dbReference>